<evidence type="ECO:0000259" key="9">
    <source>
        <dbReference type="Pfam" id="PF00889"/>
    </source>
</evidence>
<evidence type="ECO:0000256" key="5">
    <source>
        <dbReference type="ARBA" id="ARBA00025453"/>
    </source>
</evidence>
<comment type="caution">
    <text evidence="10">The sequence shown here is derived from an EMBL/GenBank/DDBJ whole genome shotgun (WGS) entry which is preliminary data.</text>
</comment>
<sequence length="198" mass="21677">MAEITTAMIKALRDATGAGILDCKKALTETNGDPEQATDLLRTQGLASAAKKAGRDTSEGLVGSYVHAGAKVASIVEVNCETDFVANTDQFKTLARDLAMQVVAENPLYVSREEVPAEVSDREAAIYREQSLQEGKPEHIVDRIVSGRMDKYYGQICLLEQDFIKDSDLTIEDLLKDNIARLGENIRVNRFSRIAVGD</sequence>
<dbReference type="PROSITE" id="PS01126">
    <property type="entry name" value="EF_TS_1"/>
    <property type="match status" value="1"/>
</dbReference>
<comment type="subcellular location">
    <subcellularLocation>
        <location evidence="6 8">Cytoplasm</location>
    </subcellularLocation>
</comment>
<dbReference type="NCBIfam" id="TIGR00116">
    <property type="entry name" value="tsf"/>
    <property type="match status" value="1"/>
</dbReference>
<evidence type="ECO:0000256" key="7">
    <source>
        <dbReference type="RuleBase" id="RU000642"/>
    </source>
</evidence>
<dbReference type="Pfam" id="PF00889">
    <property type="entry name" value="EF_TS"/>
    <property type="match status" value="1"/>
</dbReference>
<proteinExistence type="inferred from homology"/>
<comment type="function">
    <text evidence="5 6 7">Associates with the EF-Tu.GDP complex and induces the exchange of GDP to GTP. It remains bound to the aminoacyl-tRNA.EF-Tu.GTP complex up to the GTP hydrolysis stage on the ribosome.</text>
</comment>
<dbReference type="AlphaFoldDB" id="A0A6B1DUL9"/>
<evidence type="ECO:0000256" key="1">
    <source>
        <dbReference type="ARBA" id="ARBA00005532"/>
    </source>
</evidence>
<dbReference type="EMBL" id="VXPY01000059">
    <property type="protein sequence ID" value="MYD90383.1"/>
    <property type="molecule type" value="Genomic_DNA"/>
</dbReference>
<evidence type="ECO:0000256" key="3">
    <source>
        <dbReference type="ARBA" id="ARBA00022768"/>
    </source>
</evidence>
<accession>A0A6B1DUL9</accession>
<dbReference type="SUPFAM" id="SSF46934">
    <property type="entry name" value="UBA-like"/>
    <property type="match status" value="1"/>
</dbReference>
<feature type="region of interest" description="Involved in Mg(2+) ion dislocation from EF-Tu" evidence="6">
    <location>
        <begin position="82"/>
        <end position="85"/>
    </location>
</feature>
<keyword evidence="6" id="KW-0963">Cytoplasm</keyword>
<gene>
    <name evidence="6 10" type="primary">tsf</name>
    <name evidence="10" type="ORF">F4Y08_08635</name>
</gene>
<feature type="domain" description="Translation elongation factor EFTs/EF1B dimerisation" evidence="9">
    <location>
        <begin position="58"/>
        <end position="197"/>
    </location>
</feature>
<dbReference type="PANTHER" id="PTHR11741">
    <property type="entry name" value="ELONGATION FACTOR TS"/>
    <property type="match status" value="1"/>
</dbReference>
<keyword evidence="4 6" id="KW-0648">Protein biosynthesis</keyword>
<dbReference type="InterPro" id="IPR009060">
    <property type="entry name" value="UBA-like_sf"/>
</dbReference>
<dbReference type="GO" id="GO:0003746">
    <property type="term" value="F:translation elongation factor activity"/>
    <property type="evidence" value="ECO:0007669"/>
    <property type="project" value="UniProtKB-UniRule"/>
</dbReference>
<dbReference type="Gene3D" id="1.10.286.20">
    <property type="match status" value="1"/>
</dbReference>
<dbReference type="FunFam" id="1.10.8.10:FF:000001">
    <property type="entry name" value="Elongation factor Ts"/>
    <property type="match status" value="1"/>
</dbReference>
<dbReference type="InterPro" id="IPR036402">
    <property type="entry name" value="EF-Ts_dimer_sf"/>
</dbReference>
<keyword evidence="3 6" id="KW-0251">Elongation factor</keyword>
<organism evidence="10">
    <name type="scientific">Caldilineaceae bacterium SB0662_bin_9</name>
    <dbReference type="NCBI Taxonomy" id="2605258"/>
    <lineage>
        <taxon>Bacteria</taxon>
        <taxon>Bacillati</taxon>
        <taxon>Chloroflexota</taxon>
        <taxon>Caldilineae</taxon>
        <taxon>Caldilineales</taxon>
        <taxon>Caldilineaceae</taxon>
    </lineage>
</organism>
<dbReference type="Gene3D" id="3.30.479.20">
    <property type="entry name" value="Elongation factor Ts, dimerisation domain"/>
    <property type="match status" value="1"/>
</dbReference>
<dbReference type="PANTHER" id="PTHR11741:SF0">
    <property type="entry name" value="ELONGATION FACTOR TS, MITOCHONDRIAL"/>
    <property type="match status" value="1"/>
</dbReference>
<evidence type="ECO:0000256" key="8">
    <source>
        <dbReference type="RuleBase" id="RU000643"/>
    </source>
</evidence>
<evidence type="ECO:0000256" key="6">
    <source>
        <dbReference type="HAMAP-Rule" id="MF_00050"/>
    </source>
</evidence>
<dbReference type="InterPro" id="IPR014039">
    <property type="entry name" value="Transl_elong_EFTs/EF1B_dimer"/>
</dbReference>
<dbReference type="CDD" id="cd14275">
    <property type="entry name" value="UBA_EF-Ts"/>
    <property type="match status" value="1"/>
</dbReference>
<dbReference type="InterPro" id="IPR001816">
    <property type="entry name" value="Transl_elong_EFTs/EF1B"/>
</dbReference>
<evidence type="ECO:0000256" key="4">
    <source>
        <dbReference type="ARBA" id="ARBA00022917"/>
    </source>
</evidence>
<dbReference type="GO" id="GO:0005737">
    <property type="term" value="C:cytoplasm"/>
    <property type="evidence" value="ECO:0007669"/>
    <property type="project" value="UniProtKB-SubCell"/>
</dbReference>
<dbReference type="SUPFAM" id="SSF54713">
    <property type="entry name" value="Elongation factor Ts (EF-Ts), dimerisation domain"/>
    <property type="match status" value="1"/>
</dbReference>
<evidence type="ECO:0000313" key="10">
    <source>
        <dbReference type="EMBL" id="MYD90383.1"/>
    </source>
</evidence>
<dbReference type="PROSITE" id="PS01127">
    <property type="entry name" value="EF_TS_2"/>
    <property type="match status" value="1"/>
</dbReference>
<evidence type="ECO:0000256" key="2">
    <source>
        <dbReference type="ARBA" id="ARBA00016956"/>
    </source>
</evidence>
<dbReference type="HAMAP" id="MF_00050">
    <property type="entry name" value="EF_Ts"/>
    <property type="match status" value="1"/>
</dbReference>
<reference evidence="10" key="1">
    <citation type="submission" date="2019-09" db="EMBL/GenBank/DDBJ databases">
        <title>Characterisation of the sponge microbiome using genome-centric metagenomics.</title>
        <authorList>
            <person name="Engelberts J.P."/>
            <person name="Robbins S.J."/>
            <person name="De Goeij J.M."/>
            <person name="Aranda M."/>
            <person name="Bell S.C."/>
            <person name="Webster N.S."/>
        </authorList>
    </citation>
    <scope>NUCLEOTIDE SEQUENCE</scope>
    <source>
        <strain evidence="10">SB0662_bin_9</strain>
    </source>
</reference>
<dbReference type="FunFam" id="1.10.286.20:FF:000001">
    <property type="entry name" value="Elongation factor Ts"/>
    <property type="match status" value="1"/>
</dbReference>
<protein>
    <recommendedName>
        <fullName evidence="2 6">Elongation factor Ts</fullName>
        <shortName evidence="6">EF-Ts</shortName>
    </recommendedName>
</protein>
<dbReference type="Gene3D" id="1.10.8.10">
    <property type="entry name" value="DNA helicase RuvA subunit, C-terminal domain"/>
    <property type="match status" value="1"/>
</dbReference>
<name>A0A6B1DUL9_9CHLR</name>
<comment type="similarity">
    <text evidence="1 6 7">Belongs to the EF-Ts family.</text>
</comment>
<dbReference type="InterPro" id="IPR018101">
    <property type="entry name" value="Transl_elong_Ts_CS"/>
</dbReference>